<dbReference type="Proteomes" id="UP000189701">
    <property type="component" value="Unplaced"/>
</dbReference>
<organism evidence="1 2">
    <name type="scientific">Nicotiana sylvestris</name>
    <name type="common">Wood tobacco</name>
    <name type="synonym">South American tobacco</name>
    <dbReference type="NCBI Taxonomy" id="4096"/>
    <lineage>
        <taxon>Eukaryota</taxon>
        <taxon>Viridiplantae</taxon>
        <taxon>Streptophyta</taxon>
        <taxon>Embryophyta</taxon>
        <taxon>Tracheophyta</taxon>
        <taxon>Spermatophyta</taxon>
        <taxon>Magnoliopsida</taxon>
        <taxon>eudicotyledons</taxon>
        <taxon>Gunneridae</taxon>
        <taxon>Pentapetalae</taxon>
        <taxon>asterids</taxon>
        <taxon>lamiids</taxon>
        <taxon>Solanales</taxon>
        <taxon>Solanaceae</taxon>
        <taxon>Nicotianoideae</taxon>
        <taxon>Nicotianeae</taxon>
        <taxon>Nicotiana</taxon>
    </lineage>
</organism>
<reference evidence="2" key="2">
    <citation type="submission" date="2025-08" db="UniProtKB">
        <authorList>
            <consortium name="RefSeq"/>
        </authorList>
    </citation>
    <scope>IDENTIFICATION</scope>
    <source>
        <tissue evidence="2">Leaf</tissue>
    </source>
</reference>
<accession>A0A1U7X927</accession>
<gene>
    <name evidence="2" type="primary">LOC104232040</name>
</gene>
<keyword evidence="1" id="KW-1185">Reference proteome</keyword>
<sequence>MIVLEYSIKFEKLSHYAPHLIPTKDEKIDHFAHGLILGIKKDTASGRKNTTFADFVDLAMDLKRIHQKKRANMEQNKKDCTFGTFSAVPSLGKGQSSRGPSGSPQFRVQIAFSSPPVAYSSRHGD</sequence>
<dbReference type="AlphaFoldDB" id="A0A1U7X927"/>
<reference evidence="1" key="1">
    <citation type="journal article" date="2013" name="Genome Biol.">
        <title>Reference genomes and transcriptomes of Nicotiana sylvestris and Nicotiana tomentosiformis.</title>
        <authorList>
            <person name="Sierro N."/>
            <person name="Battey J.N."/>
            <person name="Ouadi S."/>
            <person name="Bovet L."/>
            <person name="Goepfert S."/>
            <person name="Bakaher N."/>
            <person name="Peitsch M.C."/>
            <person name="Ivanov N.V."/>
        </authorList>
    </citation>
    <scope>NUCLEOTIDE SEQUENCE [LARGE SCALE GENOMIC DNA]</scope>
</reference>
<evidence type="ECO:0000313" key="1">
    <source>
        <dbReference type="Proteomes" id="UP000189701"/>
    </source>
</evidence>
<proteinExistence type="predicted"/>
<protein>
    <submittedName>
        <fullName evidence="2">Uncharacterized protein LOC104232040</fullName>
    </submittedName>
</protein>
<evidence type="ECO:0000313" key="2">
    <source>
        <dbReference type="RefSeq" id="XP_009783434.1"/>
    </source>
</evidence>
<name>A0A1U7X927_NICSY</name>
<dbReference type="RefSeq" id="XP_009783434.1">
    <property type="nucleotide sequence ID" value="XM_009785132.1"/>
</dbReference>